<dbReference type="InterPro" id="IPR036856">
    <property type="entry name" value="Ald_Oxase/Xan_DH_a/b_sf"/>
</dbReference>
<dbReference type="Pfam" id="PF02738">
    <property type="entry name" value="MoCoBD_1"/>
    <property type="match status" value="1"/>
</dbReference>
<evidence type="ECO:0000313" key="6">
    <source>
        <dbReference type="Proteomes" id="UP000466586"/>
    </source>
</evidence>
<sequence>MKDLSSNNKSIVDGPSRVDGKHKVTGKARYAAEHPIDGMLYGVLVDSTIAKGTIASIDSKAAEWAPGVKAVISHLNSPKIPGYDDKFYGLKVFFNNKVLFYGQPVALVVADSFERALHAATLVKVTYNKDKSETSVDKNLANAKLPGNPRMKDYVRGEADAYKKAEVSLEEEYLMPLEVHNPMELHAIIAHWLADDKVKVYDKTQGIKDTQESISKTFKLPQENVQVIAEYVGGGFGSALRTWPHEIAALLGAKKTGRPVKLVLNRMQMFTMVGYRPYTRMKMGLGATKDGKLTGITHEATAQTSRYEEFTEATVNMSKFMYKCANANTRYRLVQMDVSVPTWMRGPGEATGSFALECAMDELAYKLDLDPLEFRMKNYAEVDPENGKPFSSKHLDEAYKLGAEKIGWYDRNRKPASMKEDGMLVGYGMSSGTFGAFRWEATASARINADGTLVVQSAVSDCGPGTATSMVQIASESFGIDASKTSFILGDSALPPGPTQGGSGTTSALGSAVFDTCLALKKQLHEIAAAEQDSPLYQSKFEDVKFEDGDILLSRSKKVAITDLLKKKNVPSIAVTLESKGNEELQKYSMYSFSVHFAKVHVHPLTGVVRVVQVATVADSGKIISEKTAAGQMIGGVTGGIGMALTEEGVFDDRFGKFINNNLADYHVPVHADVPHIDTIFINKPDPIINPMGAKGMGEIALIGFAAAIANAVYHATGKRIRELPITPDKVMGAEV</sequence>
<feature type="region of interest" description="Disordered" evidence="3">
    <location>
        <begin position="1"/>
        <end position="23"/>
    </location>
</feature>
<dbReference type="PANTHER" id="PTHR11908:SF132">
    <property type="entry name" value="ALDEHYDE OXIDASE 1-RELATED"/>
    <property type="match status" value="1"/>
</dbReference>
<comment type="caution">
    <text evidence="5">The sequence shown here is derived from an EMBL/GenBank/DDBJ whole genome shotgun (WGS) entry which is preliminary data.</text>
</comment>
<dbReference type="InterPro" id="IPR046867">
    <property type="entry name" value="AldOxase/xan_DH_MoCoBD2"/>
</dbReference>
<protein>
    <submittedName>
        <fullName evidence="5">Molybdopterin-dependent oxidoreductase</fullName>
    </submittedName>
</protein>
<evidence type="ECO:0000313" key="5">
    <source>
        <dbReference type="EMBL" id="MXV49912.1"/>
    </source>
</evidence>
<dbReference type="Pfam" id="PF20256">
    <property type="entry name" value="MoCoBD_2"/>
    <property type="match status" value="1"/>
</dbReference>
<proteinExistence type="predicted"/>
<accession>A0A7K1Y5R1</accession>
<dbReference type="Gene3D" id="3.90.1170.50">
    <property type="entry name" value="Aldehyde oxidase/xanthine dehydrogenase, a/b hammerhead"/>
    <property type="match status" value="1"/>
</dbReference>
<evidence type="ECO:0000256" key="1">
    <source>
        <dbReference type="ARBA" id="ARBA00022505"/>
    </source>
</evidence>
<dbReference type="InterPro" id="IPR016208">
    <property type="entry name" value="Ald_Oxase/xanthine_DH-like"/>
</dbReference>
<name>A0A7K1Y5R1_9SPHI</name>
<keyword evidence="2" id="KW-0560">Oxidoreductase</keyword>
<dbReference type="PANTHER" id="PTHR11908">
    <property type="entry name" value="XANTHINE DEHYDROGENASE"/>
    <property type="match status" value="1"/>
</dbReference>
<evidence type="ECO:0000259" key="4">
    <source>
        <dbReference type="SMART" id="SM01008"/>
    </source>
</evidence>
<dbReference type="GO" id="GO:0005506">
    <property type="term" value="F:iron ion binding"/>
    <property type="evidence" value="ECO:0007669"/>
    <property type="project" value="InterPro"/>
</dbReference>
<dbReference type="InterPro" id="IPR000674">
    <property type="entry name" value="Ald_Oxase/Xan_DH_a/b"/>
</dbReference>
<feature type="domain" description="Aldehyde oxidase/xanthine dehydrogenase a/b hammerhead" evidence="4">
    <location>
        <begin position="25"/>
        <end position="131"/>
    </location>
</feature>
<dbReference type="SUPFAM" id="SSF56003">
    <property type="entry name" value="Molybdenum cofactor-binding domain"/>
    <property type="match status" value="1"/>
</dbReference>
<dbReference type="SUPFAM" id="SSF54665">
    <property type="entry name" value="CO dehydrogenase molybdoprotein N-domain-like"/>
    <property type="match status" value="1"/>
</dbReference>
<keyword evidence="1" id="KW-0500">Molybdenum</keyword>
<dbReference type="SMART" id="SM01008">
    <property type="entry name" value="Ald_Xan_dh_C"/>
    <property type="match status" value="1"/>
</dbReference>
<dbReference type="GO" id="GO:0016491">
    <property type="term" value="F:oxidoreductase activity"/>
    <property type="evidence" value="ECO:0007669"/>
    <property type="project" value="UniProtKB-KW"/>
</dbReference>
<evidence type="ECO:0000256" key="2">
    <source>
        <dbReference type="ARBA" id="ARBA00023002"/>
    </source>
</evidence>
<dbReference type="InterPro" id="IPR037165">
    <property type="entry name" value="AldOxase/xan_DH_Mopterin-bd_sf"/>
</dbReference>
<dbReference type="Proteomes" id="UP000466586">
    <property type="component" value="Unassembled WGS sequence"/>
</dbReference>
<dbReference type="InterPro" id="IPR008274">
    <property type="entry name" value="AldOxase/xan_DH_MoCoBD1"/>
</dbReference>
<gene>
    <name evidence="5" type="ORF">GS399_02935</name>
</gene>
<dbReference type="AlphaFoldDB" id="A0A7K1Y5R1"/>
<dbReference type="Pfam" id="PF01315">
    <property type="entry name" value="Ald_Xan_dh_C"/>
    <property type="match status" value="1"/>
</dbReference>
<dbReference type="RefSeq" id="WP_160843075.1">
    <property type="nucleotide sequence ID" value="NZ_WVHT01000001.1"/>
</dbReference>
<keyword evidence="6" id="KW-1185">Reference proteome</keyword>
<organism evidence="5 6">
    <name type="scientific">Hufsiella arboris</name>
    <dbReference type="NCBI Taxonomy" id="2695275"/>
    <lineage>
        <taxon>Bacteria</taxon>
        <taxon>Pseudomonadati</taxon>
        <taxon>Bacteroidota</taxon>
        <taxon>Sphingobacteriia</taxon>
        <taxon>Sphingobacteriales</taxon>
        <taxon>Sphingobacteriaceae</taxon>
        <taxon>Hufsiella</taxon>
    </lineage>
</organism>
<reference evidence="5 6" key="1">
    <citation type="submission" date="2019-11" db="EMBL/GenBank/DDBJ databases">
        <title>Pedobacter sp. HMF7647 Genome sequencing and assembly.</title>
        <authorList>
            <person name="Kang H."/>
            <person name="Kim H."/>
            <person name="Joh K."/>
        </authorList>
    </citation>
    <scope>NUCLEOTIDE SEQUENCE [LARGE SCALE GENOMIC DNA]</scope>
    <source>
        <strain evidence="5 6">HMF7647</strain>
    </source>
</reference>
<dbReference type="Gene3D" id="3.30.365.10">
    <property type="entry name" value="Aldehyde oxidase/xanthine dehydrogenase, molybdopterin binding domain"/>
    <property type="match status" value="4"/>
</dbReference>
<feature type="compositionally biased region" description="Polar residues" evidence="3">
    <location>
        <begin position="1"/>
        <end position="10"/>
    </location>
</feature>
<evidence type="ECO:0000256" key="3">
    <source>
        <dbReference type="SAM" id="MobiDB-lite"/>
    </source>
</evidence>
<dbReference type="EMBL" id="WVHT01000001">
    <property type="protein sequence ID" value="MXV49912.1"/>
    <property type="molecule type" value="Genomic_DNA"/>
</dbReference>